<comment type="similarity">
    <text evidence="1">Belongs to the bacterial solute-binding protein 1 family.</text>
</comment>
<dbReference type="RefSeq" id="WP_028530149.1">
    <property type="nucleotide sequence ID" value="NZ_CABLBR010000045.1"/>
</dbReference>
<dbReference type="PANTHER" id="PTHR30061">
    <property type="entry name" value="MALTOSE-BINDING PERIPLASMIC PROTEIN"/>
    <property type="match status" value="1"/>
</dbReference>
<evidence type="ECO:0000313" key="7">
    <source>
        <dbReference type="Proteomes" id="UP001060164"/>
    </source>
</evidence>
<reference evidence="6" key="1">
    <citation type="journal article" date="2022" name="Cell">
        <title>Design, construction, and in vivo augmentation of a complex gut microbiome.</title>
        <authorList>
            <person name="Cheng A.G."/>
            <person name="Ho P.Y."/>
            <person name="Aranda-Diaz A."/>
            <person name="Jain S."/>
            <person name="Yu F.B."/>
            <person name="Meng X."/>
            <person name="Wang M."/>
            <person name="Iakiviak M."/>
            <person name="Nagashima K."/>
            <person name="Zhao A."/>
            <person name="Murugkar P."/>
            <person name="Patil A."/>
            <person name="Atabakhsh K."/>
            <person name="Weakley A."/>
            <person name="Yan J."/>
            <person name="Brumbaugh A.R."/>
            <person name="Higginbottom S."/>
            <person name="Dimas A."/>
            <person name="Shiver A.L."/>
            <person name="Deutschbauer A."/>
            <person name="Neff N."/>
            <person name="Sonnenburg J.L."/>
            <person name="Huang K.C."/>
            <person name="Fischbach M.A."/>
        </authorList>
    </citation>
    <scope>NUCLEOTIDE SEQUENCE</scope>
    <source>
        <strain evidence="6">DSM 19829</strain>
    </source>
</reference>
<dbReference type="InterPro" id="IPR006059">
    <property type="entry name" value="SBP"/>
</dbReference>
<sequence>MKKKVAAGVLAFSMVVTGLAGCGKTEDTKPQDGGTDQTTESEPAETETEGATEKKQVVLWHSNVSPEVEPFEKMLAEFNAQSDTVEVVTEWVPREEQTKQLTIGNMAGELPDMVYVDNPEVINYGEMGVFQDISGLYDEWEDNQLLDLIQNSCVYDGKMYGVPYICNNLALFYNKDMLAEAGVEPPTTWDELVEAAKATTKDNVYGLAYSAIKNAECTFQFMPFLWSAEGDWTEMDSENSIRALDYYANFVKEGYTNKEVLNWSQADVCKQFGSGNCAMMINGSWNVGTLRNDYADVNWGVVPIPVDKVNASCLGGEAICITKDADAEACMEFIEYFVGPEVNPGFAKSITKFSPRADIDNETEWGDDAEMKVFADGLEYTRPRGPYPKWTEVDNAIIEACQSVLTGSKTAEQAGKDAAAAIKAIDETLQ</sequence>
<dbReference type="EMBL" id="CP102290">
    <property type="protein sequence ID" value="UWP58748.1"/>
    <property type="molecule type" value="Genomic_DNA"/>
</dbReference>
<dbReference type="Gene3D" id="3.40.190.10">
    <property type="entry name" value="Periplasmic binding protein-like II"/>
    <property type="match status" value="2"/>
</dbReference>
<dbReference type="SUPFAM" id="SSF53850">
    <property type="entry name" value="Periplasmic binding protein-like II"/>
    <property type="match status" value="1"/>
</dbReference>
<feature type="region of interest" description="Disordered" evidence="4">
    <location>
        <begin position="21"/>
        <end position="53"/>
    </location>
</feature>
<dbReference type="Pfam" id="PF13416">
    <property type="entry name" value="SBP_bac_8"/>
    <property type="match status" value="1"/>
</dbReference>
<dbReference type="PANTHER" id="PTHR30061:SF50">
    <property type="entry name" value="MALTOSE_MALTODEXTRIN-BINDING PERIPLASMIC PROTEIN"/>
    <property type="match status" value="1"/>
</dbReference>
<keyword evidence="2" id="KW-0813">Transport</keyword>
<evidence type="ECO:0000256" key="4">
    <source>
        <dbReference type="SAM" id="MobiDB-lite"/>
    </source>
</evidence>
<dbReference type="PROSITE" id="PS51257">
    <property type="entry name" value="PROKAR_LIPOPROTEIN"/>
    <property type="match status" value="1"/>
</dbReference>
<name>A0ABY5VFE6_9FIRM</name>
<keyword evidence="7" id="KW-1185">Reference proteome</keyword>
<feature type="signal peptide" evidence="5">
    <location>
        <begin position="1"/>
        <end position="20"/>
    </location>
</feature>
<keyword evidence="3 5" id="KW-0732">Signal</keyword>
<evidence type="ECO:0000256" key="5">
    <source>
        <dbReference type="SAM" id="SignalP"/>
    </source>
</evidence>
<evidence type="ECO:0000256" key="1">
    <source>
        <dbReference type="ARBA" id="ARBA00008520"/>
    </source>
</evidence>
<evidence type="ECO:0000313" key="6">
    <source>
        <dbReference type="EMBL" id="UWP58748.1"/>
    </source>
</evidence>
<evidence type="ECO:0000256" key="3">
    <source>
        <dbReference type="ARBA" id="ARBA00022729"/>
    </source>
</evidence>
<accession>A0ABY5VFE6</accession>
<gene>
    <name evidence="6" type="ORF">NQ502_15425</name>
</gene>
<dbReference type="Proteomes" id="UP001060164">
    <property type="component" value="Chromosome"/>
</dbReference>
<organism evidence="6 7">
    <name type="scientific">Ruminococcus gauvreauii</name>
    <dbReference type="NCBI Taxonomy" id="438033"/>
    <lineage>
        <taxon>Bacteria</taxon>
        <taxon>Bacillati</taxon>
        <taxon>Bacillota</taxon>
        <taxon>Clostridia</taxon>
        <taxon>Eubacteriales</taxon>
        <taxon>Oscillospiraceae</taxon>
        <taxon>Ruminococcus</taxon>
    </lineage>
</organism>
<feature type="chain" id="PRO_5045386324" evidence="5">
    <location>
        <begin position="21"/>
        <end position="430"/>
    </location>
</feature>
<evidence type="ECO:0000256" key="2">
    <source>
        <dbReference type="ARBA" id="ARBA00022448"/>
    </source>
</evidence>
<protein>
    <submittedName>
        <fullName evidence="6">Sugar ABC transporter substrate-binding protein</fullName>
    </submittedName>
</protein>
<dbReference type="CDD" id="cd13585">
    <property type="entry name" value="PBP2_TMBP_like"/>
    <property type="match status" value="1"/>
</dbReference>
<proteinExistence type="inferred from homology"/>